<comment type="similarity">
    <text evidence="2">Belongs to the NELF-D family.</text>
</comment>
<keyword evidence="8" id="KW-1185">Reference proteome</keyword>
<dbReference type="Proteomes" id="UP001152795">
    <property type="component" value="Unassembled WGS sequence"/>
</dbReference>
<gene>
    <name evidence="7" type="ORF">PACLA_8A038482</name>
</gene>
<dbReference type="AlphaFoldDB" id="A0A6S7JTU9"/>
<reference evidence="7" key="1">
    <citation type="submission" date="2020-04" db="EMBL/GenBank/DDBJ databases">
        <authorList>
            <person name="Alioto T."/>
            <person name="Alioto T."/>
            <person name="Gomez Garrido J."/>
        </authorList>
    </citation>
    <scope>NUCLEOTIDE SEQUENCE</scope>
    <source>
        <strain evidence="7">A484AB</strain>
    </source>
</reference>
<keyword evidence="6" id="KW-0539">Nucleus</keyword>
<evidence type="ECO:0000256" key="1">
    <source>
        <dbReference type="ARBA" id="ARBA00004123"/>
    </source>
</evidence>
<evidence type="ECO:0000256" key="2">
    <source>
        <dbReference type="ARBA" id="ARBA00005726"/>
    </source>
</evidence>
<dbReference type="InterPro" id="IPR006942">
    <property type="entry name" value="TH1"/>
</dbReference>
<dbReference type="EMBL" id="CACRXK020020145">
    <property type="protein sequence ID" value="CAB4034471.1"/>
    <property type="molecule type" value="Genomic_DNA"/>
</dbReference>
<comment type="caution">
    <text evidence="7">The sequence shown here is derived from an EMBL/GenBank/DDBJ whole genome shotgun (WGS) entry which is preliminary data.</text>
</comment>
<evidence type="ECO:0000313" key="8">
    <source>
        <dbReference type="Proteomes" id="UP001152795"/>
    </source>
</evidence>
<organism evidence="7 8">
    <name type="scientific">Paramuricea clavata</name>
    <name type="common">Red gorgonian</name>
    <name type="synonym">Violescent sea-whip</name>
    <dbReference type="NCBI Taxonomy" id="317549"/>
    <lineage>
        <taxon>Eukaryota</taxon>
        <taxon>Metazoa</taxon>
        <taxon>Cnidaria</taxon>
        <taxon>Anthozoa</taxon>
        <taxon>Octocorallia</taxon>
        <taxon>Malacalcyonacea</taxon>
        <taxon>Plexauridae</taxon>
        <taxon>Paramuricea</taxon>
    </lineage>
</organism>
<sequence length="80" mass="9098">MVHLVSRGYVVAVVSYIRKCTDTQKVDNSLIRHFVTEVLDIIAPPYSDEFVDIFQPVVQNEEITGSLRNAEKNDDVSIFI</sequence>
<keyword evidence="7" id="KW-0251">Elongation factor</keyword>
<dbReference type="GO" id="GO:0032021">
    <property type="term" value="C:NELF complex"/>
    <property type="evidence" value="ECO:0007669"/>
    <property type="project" value="TreeGrafter"/>
</dbReference>
<keyword evidence="3" id="KW-0678">Repressor</keyword>
<evidence type="ECO:0000256" key="6">
    <source>
        <dbReference type="ARBA" id="ARBA00023242"/>
    </source>
</evidence>
<evidence type="ECO:0000256" key="3">
    <source>
        <dbReference type="ARBA" id="ARBA00022491"/>
    </source>
</evidence>
<name>A0A6S7JTU9_PARCT</name>
<dbReference type="PANTHER" id="PTHR12144">
    <property type="entry name" value="NEGATIVE ELONGATION FACTOR D"/>
    <property type="match status" value="1"/>
</dbReference>
<dbReference type="PANTHER" id="PTHR12144:SF0">
    <property type="entry name" value="NEGATIVE ELONGATION FACTOR C_D"/>
    <property type="match status" value="1"/>
</dbReference>
<dbReference type="GO" id="GO:0003746">
    <property type="term" value="F:translation elongation factor activity"/>
    <property type="evidence" value="ECO:0007669"/>
    <property type="project" value="UniProtKB-KW"/>
</dbReference>
<feature type="non-terminal residue" evidence="7">
    <location>
        <position position="1"/>
    </location>
</feature>
<dbReference type="GO" id="GO:0003723">
    <property type="term" value="F:RNA binding"/>
    <property type="evidence" value="ECO:0007669"/>
    <property type="project" value="TreeGrafter"/>
</dbReference>
<dbReference type="Pfam" id="PF04858">
    <property type="entry name" value="TH1"/>
    <property type="match status" value="1"/>
</dbReference>
<proteinExistence type="inferred from homology"/>
<accession>A0A6S7JTU9</accession>
<evidence type="ECO:0000256" key="5">
    <source>
        <dbReference type="ARBA" id="ARBA00023163"/>
    </source>
</evidence>
<evidence type="ECO:0000256" key="4">
    <source>
        <dbReference type="ARBA" id="ARBA00023015"/>
    </source>
</evidence>
<keyword evidence="7" id="KW-0648">Protein biosynthesis</keyword>
<comment type="subcellular location">
    <subcellularLocation>
        <location evidence="1">Nucleus</location>
    </subcellularLocation>
</comment>
<dbReference type="OrthoDB" id="511287at2759"/>
<keyword evidence="5" id="KW-0804">Transcription</keyword>
<dbReference type="GO" id="GO:0034244">
    <property type="term" value="P:negative regulation of transcription elongation by RNA polymerase II"/>
    <property type="evidence" value="ECO:0007669"/>
    <property type="project" value="TreeGrafter"/>
</dbReference>
<evidence type="ECO:0000313" key="7">
    <source>
        <dbReference type="EMBL" id="CAB4034471.1"/>
    </source>
</evidence>
<protein>
    <submittedName>
        <fullName evidence="7">Negative elongation factor C D-like</fullName>
    </submittedName>
</protein>
<keyword evidence="4" id="KW-0805">Transcription regulation</keyword>